<evidence type="ECO:0000313" key="2">
    <source>
        <dbReference type="EMBL" id="TGU72125.1"/>
    </source>
</evidence>
<feature type="signal peptide" evidence="1">
    <location>
        <begin position="1"/>
        <end position="25"/>
    </location>
</feature>
<name>A0A4S1CF03_9BACT</name>
<comment type="caution">
    <text evidence="2">The sequence shown here is derived from an EMBL/GenBank/DDBJ whole genome shotgun (WGS) entry which is preliminary data.</text>
</comment>
<dbReference type="AlphaFoldDB" id="A0A4S1CF03"/>
<reference evidence="2 3" key="1">
    <citation type="submission" date="2019-04" db="EMBL/GenBank/DDBJ databases">
        <title>Geobacter oryzae sp. nov., ferric-reducing bacteria isolated from paddy soil.</title>
        <authorList>
            <person name="Xu Z."/>
            <person name="Masuda Y."/>
            <person name="Itoh H."/>
            <person name="Senoo K."/>
        </authorList>
    </citation>
    <scope>NUCLEOTIDE SEQUENCE [LARGE SCALE GENOMIC DNA]</scope>
    <source>
        <strain evidence="2 3">Red111</strain>
    </source>
</reference>
<keyword evidence="1" id="KW-0732">Signal</keyword>
<sequence>MRRLMTAALVLVTTAVLMGMGSLGGAPEGEVPKTDENIKVQLTDRSGMKLELSRFSMNGKVFLEGKRGAGDMSVFFHDLKEVDLGPASGDTVPADLLLKSGHRLQLKIRTGAVFHGETGEGAYQISAPDVSRIRIH</sequence>
<organism evidence="2 3">
    <name type="scientific">Geomonas terrae</name>
    <dbReference type="NCBI Taxonomy" id="2562681"/>
    <lineage>
        <taxon>Bacteria</taxon>
        <taxon>Pseudomonadati</taxon>
        <taxon>Thermodesulfobacteriota</taxon>
        <taxon>Desulfuromonadia</taxon>
        <taxon>Geobacterales</taxon>
        <taxon>Geobacteraceae</taxon>
        <taxon>Geomonas</taxon>
    </lineage>
</organism>
<accession>A0A4S1CF03</accession>
<dbReference type="RefSeq" id="WP_135869614.1">
    <property type="nucleotide sequence ID" value="NZ_SRSC01000002.1"/>
</dbReference>
<proteinExistence type="predicted"/>
<dbReference type="Proteomes" id="UP000306416">
    <property type="component" value="Unassembled WGS sequence"/>
</dbReference>
<gene>
    <name evidence="2" type="ORF">E4633_07335</name>
</gene>
<keyword evidence="3" id="KW-1185">Reference proteome</keyword>
<feature type="chain" id="PRO_5020873774" evidence="1">
    <location>
        <begin position="26"/>
        <end position="136"/>
    </location>
</feature>
<evidence type="ECO:0000256" key="1">
    <source>
        <dbReference type="SAM" id="SignalP"/>
    </source>
</evidence>
<evidence type="ECO:0000313" key="3">
    <source>
        <dbReference type="Proteomes" id="UP000306416"/>
    </source>
</evidence>
<protein>
    <submittedName>
        <fullName evidence="2">Uncharacterized protein</fullName>
    </submittedName>
</protein>
<dbReference type="EMBL" id="SRSC01000002">
    <property type="protein sequence ID" value="TGU72125.1"/>
    <property type="molecule type" value="Genomic_DNA"/>
</dbReference>